<dbReference type="PANTHER" id="PTHR24369">
    <property type="entry name" value="ANTIGEN BSP, PUTATIVE-RELATED"/>
    <property type="match status" value="1"/>
</dbReference>
<evidence type="ECO:0000256" key="2">
    <source>
        <dbReference type="ARBA" id="ARBA00022729"/>
    </source>
</evidence>
<dbReference type="EMBL" id="JANEYF010002135">
    <property type="protein sequence ID" value="KAJ8951047.1"/>
    <property type="molecule type" value="Genomic_DNA"/>
</dbReference>
<dbReference type="InterPro" id="IPR032675">
    <property type="entry name" value="LRR_dom_sf"/>
</dbReference>
<reference evidence="6" key="1">
    <citation type="journal article" date="2023" name="Insect Mol. Biol.">
        <title>Genome sequencing provides insights into the evolution of gene families encoding plant cell wall-degrading enzymes in longhorned beetles.</title>
        <authorList>
            <person name="Shin N.R."/>
            <person name="Okamura Y."/>
            <person name="Kirsch R."/>
            <person name="Pauchet Y."/>
        </authorList>
    </citation>
    <scope>NUCLEOTIDE SEQUENCE</scope>
    <source>
        <strain evidence="6">RBIC_L_NR</strain>
    </source>
</reference>
<accession>A0AAV8YH14</accession>
<evidence type="ECO:0000313" key="7">
    <source>
        <dbReference type="Proteomes" id="UP001162156"/>
    </source>
</evidence>
<dbReference type="InterPro" id="IPR003591">
    <property type="entry name" value="Leu-rich_rpt_typical-subtyp"/>
</dbReference>
<keyword evidence="1" id="KW-0433">Leucine-rich repeat</keyword>
<evidence type="ECO:0000256" key="1">
    <source>
        <dbReference type="ARBA" id="ARBA00022614"/>
    </source>
</evidence>
<evidence type="ECO:0000256" key="3">
    <source>
        <dbReference type="ARBA" id="ARBA00022737"/>
    </source>
</evidence>
<dbReference type="AlphaFoldDB" id="A0AAV8YH14"/>
<evidence type="ECO:0000256" key="4">
    <source>
        <dbReference type="SAM" id="MobiDB-lite"/>
    </source>
</evidence>
<sequence>MSGLYIPSEDCRISEMKLNLQEVDFNNNTIVQGWLKDLSRDVEELTIASSFLQEIGESAFAGKPFVYLNELVITDSRIRVLRKHAFINSKLQTFEFRCSNRRITIEHNALEPISNYLTILQLSQCIDDFQAVRNITGTGASTFNKLVEIDLRFNTFNNILNRSFIGAPQLISLYLSENNINSIELEAFRGIQSSLQLLSLRNNRLSTLLEGVFNGFTRGGRIDIGGNPWNCDCDLLWLKYFYIKNLELYFGNGTIPFTCTVGNYDVVEFCPVSSTTIHDNATNNNTITEATNITTTTGTTTENPYSYVYLQCSNVADFQDISLEGMNRIFSHSVSVRNSTILYNFFQIEGTPYFELKVMNNVGTDYLIWINSRNTSDYGCVHDIQESVQLKNLQYGMTYTICLLKEEADTVAPFDCTSLTVPLEWKNNAWILNKHIPFVIGGVIGIALAIILLTSLIMFYTIRQNPKLIKGNKRVVIVRNKSADALVMPNYERQQYLPPSIYTNSEGYLTPRNKMYDKINERRFRHLNTITEKFYNDIQATSSRNLGSCSSSVHRRSVGSVVYEPPPLPPNHPSEKLKKLSRSQSVLNLRTLEDK</sequence>
<dbReference type="InterPro" id="IPR001611">
    <property type="entry name" value="Leu-rich_rpt"/>
</dbReference>
<dbReference type="GO" id="GO:0005886">
    <property type="term" value="C:plasma membrane"/>
    <property type="evidence" value="ECO:0007669"/>
    <property type="project" value="TreeGrafter"/>
</dbReference>
<dbReference type="SUPFAM" id="SSF52058">
    <property type="entry name" value="L domain-like"/>
    <property type="match status" value="1"/>
</dbReference>
<keyword evidence="3" id="KW-0677">Repeat</keyword>
<name>A0AAV8YH14_9CUCU</name>
<evidence type="ECO:0000256" key="5">
    <source>
        <dbReference type="SAM" id="Phobius"/>
    </source>
</evidence>
<keyword evidence="5" id="KW-0812">Transmembrane</keyword>
<dbReference type="SMART" id="SM00369">
    <property type="entry name" value="LRR_TYP"/>
    <property type="match status" value="3"/>
</dbReference>
<keyword evidence="2" id="KW-0732">Signal</keyword>
<dbReference type="Gene3D" id="3.80.10.10">
    <property type="entry name" value="Ribonuclease Inhibitor"/>
    <property type="match status" value="2"/>
</dbReference>
<gene>
    <name evidence="6" type="ORF">NQ314_007747</name>
</gene>
<keyword evidence="7" id="KW-1185">Reference proteome</keyword>
<organism evidence="6 7">
    <name type="scientific">Rhamnusium bicolor</name>
    <dbReference type="NCBI Taxonomy" id="1586634"/>
    <lineage>
        <taxon>Eukaryota</taxon>
        <taxon>Metazoa</taxon>
        <taxon>Ecdysozoa</taxon>
        <taxon>Arthropoda</taxon>
        <taxon>Hexapoda</taxon>
        <taxon>Insecta</taxon>
        <taxon>Pterygota</taxon>
        <taxon>Neoptera</taxon>
        <taxon>Endopterygota</taxon>
        <taxon>Coleoptera</taxon>
        <taxon>Polyphaga</taxon>
        <taxon>Cucujiformia</taxon>
        <taxon>Chrysomeloidea</taxon>
        <taxon>Cerambycidae</taxon>
        <taxon>Lepturinae</taxon>
        <taxon>Rhagiini</taxon>
        <taxon>Rhamnusium</taxon>
    </lineage>
</organism>
<feature type="region of interest" description="Disordered" evidence="4">
    <location>
        <begin position="560"/>
        <end position="583"/>
    </location>
</feature>
<proteinExistence type="predicted"/>
<dbReference type="InterPro" id="IPR050541">
    <property type="entry name" value="LRR_TM_domain-containing"/>
</dbReference>
<comment type="caution">
    <text evidence="6">The sequence shown here is derived from an EMBL/GenBank/DDBJ whole genome shotgun (WGS) entry which is preliminary data.</text>
</comment>
<keyword evidence="5" id="KW-1133">Transmembrane helix</keyword>
<evidence type="ECO:0000313" key="6">
    <source>
        <dbReference type="EMBL" id="KAJ8951047.1"/>
    </source>
</evidence>
<dbReference type="PANTHER" id="PTHR24369:SF210">
    <property type="entry name" value="CHAOPTIN-RELATED"/>
    <property type="match status" value="1"/>
</dbReference>
<dbReference type="PROSITE" id="PS51450">
    <property type="entry name" value="LRR"/>
    <property type="match status" value="1"/>
</dbReference>
<dbReference type="Pfam" id="PF13855">
    <property type="entry name" value="LRR_8"/>
    <property type="match status" value="1"/>
</dbReference>
<keyword evidence="5" id="KW-0472">Membrane</keyword>
<feature type="transmembrane region" description="Helical" evidence="5">
    <location>
        <begin position="436"/>
        <end position="460"/>
    </location>
</feature>
<protein>
    <submittedName>
        <fullName evidence="6">Uncharacterized protein</fullName>
    </submittedName>
</protein>
<dbReference type="Proteomes" id="UP001162156">
    <property type="component" value="Unassembled WGS sequence"/>
</dbReference>